<evidence type="ECO:0000313" key="1">
    <source>
        <dbReference type="EMBL" id="TGY65308.1"/>
    </source>
</evidence>
<dbReference type="EMBL" id="SRYG01000019">
    <property type="protein sequence ID" value="TGY65308.1"/>
    <property type="molecule type" value="Genomic_DNA"/>
</dbReference>
<protein>
    <submittedName>
        <fullName evidence="1">Magnesium and cobalt transporter CorA</fullName>
    </submittedName>
</protein>
<organism evidence="1 2">
    <name type="scientific">Dubosiella muris</name>
    <dbReference type="NCBI Taxonomy" id="3038133"/>
    <lineage>
        <taxon>Bacteria</taxon>
        <taxon>Bacillati</taxon>
        <taxon>Bacillota</taxon>
        <taxon>Erysipelotrichia</taxon>
        <taxon>Erysipelotrichales</taxon>
        <taxon>Erysipelotrichaceae</taxon>
        <taxon>Dubosiella</taxon>
    </lineage>
</organism>
<keyword evidence="2" id="KW-1185">Reference proteome</keyword>
<sequence length="295" mass="34284">MRREWENDGLTEAIEVVTSKDFKTAHPELFDRTLVGKTINQIHFCKANHYKNITSGSFVVPDKRDPSKERIVFAFCIASNTLYFIDDTNKIELLLGNMQKEFEYALTTPIVFLLDFMQYMITDDVYYLQKFEMRLSQLEEQLKHGIAKNLDQNIMSMRKDLNSLGMYYEQLSDLGETLEQVVLQEKDELANNLLSLYNTRVGQLYSMVQTIKDYASQLSNLSQNIMAAKQNNIMQFLTGVTTIFLPMTLVTGWFGMNFRYLPFIYTRAGFIGTCVFCVLVLVVEIIIFRKKNLFK</sequence>
<reference evidence="1" key="1">
    <citation type="submission" date="2019-04" db="EMBL/GenBank/DDBJ databases">
        <title>Microbes associate with the intestines of laboratory mice.</title>
        <authorList>
            <person name="Navarre W."/>
            <person name="Wong E."/>
            <person name="Huang K."/>
            <person name="Tropini C."/>
            <person name="Ng K."/>
            <person name="Yu B."/>
        </authorList>
    </citation>
    <scope>NUCLEOTIDE SEQUENCE</scope>
    <source>
        <strain evidence="1">NM09_H32</strain>
    </source>
</reference>
<proteinExistence type="predicted"/>
<name>A0AC61R5W7_9FIRM</name>
<gene>
    <name evidence="1" type="ORF">E5336_09105</name>
</gene>
<evidence type="ECO:0000313" key="2">
    <source>
        <dbReference type="Proteomes" id="UP000308836"/>
    </source>
</evidence>
<accession>A0AC61R5W7</accession>
<dbReference type="Proteomes" id="UP000308836">
    <property type="component" value="Unassembled WGS sequence"/>
</dbReference>
<comment type="caution">
    <text evidence="1">The sequence shown here is derived from an EMBL/GenBank/DDBJ whole genome shotgun (WGS) entry which is preliminary data.</text>
</comment>